<keyword evidence="4" id="KW-1185">Reference proteome</keyword>
<dbReference type="Proteomes" id="UP001240678">
    <property type="component" value="Unassembled WGS sequence"/>
</dbReference>
<evidence type="ECO:0000256" key="2">
    <source>
        <dbReference type="SAM" id="SignalP"/>
    </source>
</evidence>
<feature type="region of interest" description="Disordered" evidence="1">
    <location>
        <begin position="23"/>
        <end position="54"/>
    </location>
</feature>
<comment type="caution">
    <text evidence="3">The sequence shown here is derived from an EMBL/GenBank/DDBJ whole genome shotgun (WGS) entry which is preliminary data.</text>
</comment>
<gene>
    <name evidence="3" type="ORF">CCOS01_01039</name>
</gene>
<sequence>MNCMIQSSLLPMLSTLLLPGRVRGHQAHPRNKFSRDEKSYMESSQKRKETQERVPSGRELRCEVLLNYGSSCFMEGCGYYVSSNLNFFVFAEMSESLSFFSLDSWLEHCSQTKPDHCFRFVSEYVLLDVISFLYNIVSPVYLT</sequence>
<reference evidence="3 4" key="1">
    <citation type="submission" date="2016-10" db="EMBL/GenBank/DDBJ databases">
        <title>The genome sequence of Colletotrichum fioriniae PJ7.</title>
        <authorList>
            <person name="Baroncelli R."/>
        </authorList>
    </citation>
    <scope>NUCLEOTIDE SEQUENCE [LARGE SCALE GENOMIC DNA]</scope>
    <source>
        <strain evidence="3 4">IMI 309622</strain>
    </source>
</reference>
<evidence type="ECO:0000313" key="4">
    <source>
        <dbReference type="Proteomes" id="UP001240678"/>
    </source>
</evidence>
<feature type="chain" id="PRO_5042564100" description="Secreted protein" evidence="2">
    <location>
        <begin position="25"/>
        <end position="143"/>
    </location>
</feature>
<organism evidence="3 4">
    <name type="scientific">Colletotrichum costaricense</name>
    <dbReference type="NCBI Taxonomy" id="1209916"/>
    <lineage>
        <taxon>Eukaryota</taxon>
        <taxon>Fungi</taxon>
        <taxon>Dikarya</taxon>
        <taxon>Ascomycota</taxon>
        <taxon>Pezizomycotina</taxon>
        <taxon>Sordariomycetes</taxon>
        <taxon>Hypocreomycetidae</taxon>
        <taxon>Glomerellales</taxon>
        <taxon>Glomerellaceae</taxon>
        <taxon>Colletotrichum</taxon>
        <taxon>Colletotrichum acutatum species complex</taxon>
    </lineage>
</organism>
<dbReference type="AlphaFoldDB" id="A0AAI9ZC73"/>
<dbReference type="GeneID" id="85332782"/>
<name>A0AAI9ZC73_9PEZI</name>
<feature type="compositionally biased region" description="Basic and acidic residues" evidence="1">
    <location>
        <begin position="33"/>
        <end position="54"/>
    </location>
</feature>
<dbReference type="EMBL" id="MOOE01000001">
    <property type="protein sequence ID" value="KAK1539725.1"/>
    <property type="molecule type" value="Genomic_DNA"/>
</dbReference>
<proteinExistence type="predicted"/>
<accession>A0AAI9ZC73</accession>
<evidence type="ECO:0000313" key="3">
    <source>
        <dbReference type="EMBL" id="KAK1539725.1"/>
    </source>
</evidence>
<evidence type="ECO:0000256" key="1">
    <source>
        <dbReference type="SAM" id="MobiDB-lite"/>
    </source>
</evidence>
<keyword evidence="2" id="KW-0732">Signal</keyword>
<protein>
    <recommendedName>
        <fullName evidence="5">Secreted protein</fullName>
    </recommendedName>
</protein>
<feature type="signal peptide" evidence="2">
    <location>
        <begin position="1"/>
        <end position="24"/>
    </location>
</feature>
<feature type="compositionally biased region" description="Basic residues" evidence="1">
    <location>
        <begin position="23"/>
        <end position="32"/>
    </location>
</feature>
<dbReference type="RefSeq" id="XP_060320673.1">
    <property type="nucleotide sequence ID" value="XM_060449235.1"/>
</dbReference>
<evidence type="ECO:0008006" key="5">
    <source>
        <dbReference type="Google" id="ProtNLM"/>
    </source>
</evidence>